<evidence type="ECO:0000313" key="13">
    <source>
        <dbReference type="EMBL" id="SEA27652.1"/>
    </source>
</evidence>
<keyword evidence="8" id="KW-0456">Lyase</keyword>
<keyword evidence="9" id="KW-0511">Multifunctional enzyme</keyword>
<evidence type="ECO:0000256" key="3">
    <source>
        <dbReference type="ARBA" id="ARBA00022832"/>
    </source>
</evidence>
<dbReference type="PANTHER" id="PTHR43612:SF3">
    <property type="entry name" value="TRIFUNCTIONAL ENZYME SUBUNIT ALPHA, MITOCHONDRIAL"/>
    <property type="match status" value="1"/>
</dbReference>
<keyword evidence="7" id="KW-0443">Lipid metabolism</keyword>
<keyword evidence="5" id="KW-0560">Oxidoreductase</keyword>
<dbReference type="InterPro" id="IPR036291">
    <property type="entry name" value="NAD(P)-bd_dom_sf"/>
</dbReference>
<keyword evidence="3" id="KW-0276">Fatty acid metabolism</keyword>
<dbReference type="InterPro" id="IPR050136">
    <property type="entry name" value="FA_oxidation_alpha_subunit"/>
</dbReference>
<proteinExistence type="inferred from homology"/>
<feature type="domain" description="3-hydroxyacyl-CoA dehydrogenase NAD binding" evidence="12">
    <location>
        <begin position="303"/>
        <end position="481"/>
    </location>
</feature>
<evidence type="ECO:0000259" key="11">
    <source>
        <dbReference type="Pfam" id="PF00725"/>
    </source>
</evidence>
<dbReference type="PANTHER" id="PTHR43612">
    <property type="entry name" value="TRIFUNCTIONAL ENZYME SUBUNIT ALPHA"/>
    <property type="match status" value="1"/>
</dbReference>
<dbReference type="FunFam" id="3.40.50.720:FF:000009">
    <property type="entry name" value="Fatty oxidation complex, alpha subunit"/>
    <property type="match status" value="1"/>
</dbReference>
<evidence type="ECO:0000256" key="10">
    <source>
        <dbReference type="ARBA" id="ARBA00049556"/>
    </source>
</evidence>
<dbReference type="SUPFAM" id="SSF51735">
    <property type="entry name" value="NAD(P)-binding Rossmann-fold domains"/>
    <property type="match status" value="1"/>
</dbReference>
<dbReference type="GO" id="GO:0004300">
    <property type="term" value="F:enoyl-CoA hydratase activity"/>
    <property type="evidence" value="ECO:0007669"/>
    <property type="project" value="TreeGrafter"/>
</dbReference>
<comment type="pathway">
    <text evidence="1">Lipid metabolism; fatty acid beta-oxidation.</text>
</comment>
<keyword evidence="14" id="KW-1185">Reference proteome</keyword>
<dbReference type="InterPro" id="IPR001753">
    <property type="entry name" value="Enoyl-CoA_hydra/iso"/>
</dbReference>
<dbReference type="UniPathway" id="UPA00659"/>
<evidence type="ECO:0000256" key="5">
    <source>
        <dbReference type="ARBA" id="ARBA00023002"/>
    </source>
</evidence>
<sequence length="700" mass="76782">MQNSPVQSDSSFHIALDANGIIRVTPKESDASIVSDPVLWLEKLATLLITLLDPVKKVRGIIYQSTGSTEPANYSNLFQAATHSHFYPRLQTLAEWVPVIKQAKIPIVSIISGKQNSQTLAPALWGHYIIAAEQTLIQFPEATLGVLPAMGATVPSILRLSRPVCFELLIKGKSFNSQQALEAHLIDLVTSENEQLVQKAVEWITEHPTHLYLPHAIKNETAEAAPEKLKQKANLKFPGIYSCFELMKAAGQLPVEGAMLLEAEHYNKVFHNGHALALVRTFYYGIRNATTPRDNAPGMNLQKIGIIGAGIMGSGIAFEMARAGLRTALKDSSLELAEKGKQYTAKCCDKLIAMGKMTQAKKETMLSLITPASDYTQLQDADIIIEAVFEQQSLKAAIIRESEGFLRPDGIFASNTTSLPITALAQNSRHPERFIGLHFFSPVDRMPLVEIISGRGTSEATLAAAEALVLKLGKTPISVHDGPAFFTSRIFFNYLLEAVTMLLEGIDAEAIETSAIRAGFAVSPLSVLDEISLPLLLHVYDQLPELTASQKRCYDYIQKLTAKEHLGRKAGKGFYLYDTATGKKILAPDIQHNNSLLVPSSHIQTRLLHVMALDSYRCLASNILSKPIDGDLGSILGVGYAAHTGGVFSHMDQVGLENFIQDCDAFKDKGEQWEVPDALRKLASQQYSFYKGFDSNWPSV</sequence>
<evidence type="ECO:0000313" key="14">
    <source>
        <dbReference type="Proteomes" id="UP000199041"/>
    </source>
</evidence>
<gene>
    <name evidence="13" type="ORF">SAMN05192529_11261</name>
</gene>
<protein>
    <submittedName>
        <fullName evidence="13">Short chain enoyl-CoA hydratase /3-hydroxyacyl-CoA dehydrogenase</fullName>
    </submittedName>
</protein>
<comment type="catalytic activity">
    <reaction evidence="10">
        <text>a (3S)-3-hydroxyacyl-CoA + NAD(+) = a 3-oxoacyl-CoA + NADH + H(+)</text>
        <dbReference type="Rhea" id="RHEA:22432"/>
        <dbReference type="ChEBI" id="CHEBI:15378"/>
        <dbReference type="ChEBI" id="CHEBI:57318"/>
        <dbReference type="ChEBI" id="CHEBI:57540"/>
        <dbReference type="ChEBI" id="CHEBI:57945"/>
        <dbReference type="ChEBI" id="CHEBI:90726"/>
        <dbReference type="EC" id="1.1.1.35"/>
    </reaction>
</comment>
<evidence type="ECO:0000256" key="6">
    <source>
        <dbReference type="ARBA" id="ARBA00023027"/>
    </source>
</evidence>
<dbReference type="Pfam" id="PF02737">
    <property type="entry name" value="3HCDH_N"/>
    <property type="match status" value="1"/>
</dbReference>
<dbReference type="SUPFAM" id="SSF48179">
    <property type="entry name" value="6-phosphogluconate dehydrogenase C-terminal domain-like"/>
    <property type="match status" value="2"/>
</dbReference>
<dbReference type="SUPFAM" id="SSF52096">
    <property type="entry name" value="ClpP/crotonase"/>
    <property type="match status" value="1"/>
</dbReference>
<dbReference type="RefSeq" id="WP_091398314.1">
    <property type="nucleotide sequence ID" value="NZ_FNQY01000012.1"/>
</dbReference>
<accession>A0A1H3ZWH7</accession>
<dbReference type="Pfam" id="PF00725">
    <property type="entry name" value="3HCDH"/>
    <property type="match status" value="1"/>
</dbReference>
<keyword evidence="4" id="KW-0442">Lipid degradation</keyword>
<evidence type="ECO:0000256" key="2">
    <source>
        <dbReference type="ARBA" id="ARBA00007005"/>
    </source>
</evidence>
<organism evidence="13 14">
    <name type="scientific">Arachidicoccus rhizosphaerae</name>
    <dbReference type="NCBI Taxonomy" id="551991"/>
    <lineage>
        <taxon>Bacteria</taxon>
        <taxon>Pseudomonadati</taxon>
        <taxon>Bacteroidota</taxon>
        <taxon>Chitinophagia</taxon>
        <taxon>Chitinophagales</taxon>
        <taxon>Chitinophagaceae</taxon>
        <taxon>Arachidicoccus</taxon>
    </lineage>
</organism>
<dbReference type="Pfam" id="PF00378">
    <property type="entry name" value="ECH_1"/>
    <property type="match status" value="1"/>
</dbReference>
<dbReference type="InterPro" id="IPR029045">
    <property type="entry name" value="ClpP/crotonase-like_dom_sf"/>
</dbReference>
<keyword evidence="6" id="KW-0520">NAD</keyword>
<dbReference type="STRING" id="551991.SAMN05192529_11261"/>
<dbReference type="OrthoDB" id="9771883at2"/>
<dbReference type="GO" id="GO:0070403">
    <property type="term" value="F:NAD+ binding"/>
    <property type="evidence" value="ECO:0007669"/>
    <property type="project" value="InterPro"/>
</dbReference>
<evidence type="ECO:0000256" key="4">
    <source>
        <dbReference type="ARBA" id="ARBA00022963"/>
    </source>
</evidence>
<dbReference type="Gene3D" id="3.40.50.720">
    <property type="entry name" value="NAD(P)-binding Rossmann-like Domain"/>
    <property type="match status" value="1"/>
</dbReference>
<dbReference type="AlphaFoldDB" id="A0A1H3ZWH7"/>
<evidence type="ECO:0000256" key="1">
    <source>
        <dbReference type="ARBA" id="ARBA00005005"/>
    </source>
</evidence>
<dbReference type="Gene3D" id="3.90.226.10">
    <property type="entry name" value="2-enoyl-CoA Hydratase, Chain A, domain 1"/>
    <property type="match status" value="1"/>
</dbReference>
<evidence type="ECO:0000256" key="9">
    <source>
        <dbReference type="ARBA" id="ARBA00023268"/>
    </source>
</evidence>
<comment type="similarity">
    <text evidence="2">In the central section; belongs to the 3-hydroxyacyl-CoA dehydrogenase family.</text>
</comment>
<reference evidence="13 14" key="1">
    <citation type="submission" date="2016-10" db="EMBL/GenBank/DDBJ databases">
        <authorList>
            <person name="de Groot N.N."/>
        </authorList>
    </citation>
    <scope>NUCLEOTIDE SEQUENCE [LARGE SCALE GENOMIC DNA]</scope>
    <source>
        <strain evidence="13 14">Vu-144</strain>
    </source>
</reference>
<dbReference type="InterPro" id="IPR006176">
    <property type="entry name" value="3-OHacyl-CoA_DH_NAD-bd"/>
</dbReference>
<name>A0A1H3ZWH7_9BACT</name>
<dbReference type="InterPro" id="IPR006108">
    <property type="entry name" value="3HC_DH_C"/>
</dbReference>
<dbReference type="InterPro" id="IPR008927">
    <property type="entry name" value="6-PGluconate_DH-like_C_sf"/>
</dbReference>
<evidence type="ECO:0000256" key="7">
    <source>
        <dbReference type="ARBA" id="ARBA00023098"/>
    </source>
</evidence>
<dbReference type="GO" id="GO:0006635">
    <property type="term" value="P:fatty acid beta-oxidation"/>
    <property type="evidence" value="ECO:0007669"/>
    <property type="project" value="UniProtKB-UniPathway"/>
</dbReference>
<dbReference type="Gene3D" id="1.10.1040.50">
    <property type="match status" value="1"/>
</dbReference>
<evidence type="ECO:0000259" key="12">
    <source>
        <dbReference type="Pfam" id="PF02737"/>
    </source>
</evidence>
<feature type="domain" description="3-hydroxyacyl-CoA dehydrogenase C-terminal" evidence="11">
    <location>
        <begin position="485"/>
        <end position="577"/>
    </location>
</feature>
<dbReference type="GO" id="GO:0016509">
    <property type="term" value="F:long-chain (3S)-3-hydroxyacyl-CoA dehydrogenase (NAD+) activity"/>
    <property type="evidence" value="ECO:0007669"/>
    <property type="project" value="TreeGrafter"/>
</dbReference>
<evidence type="ECO:0000256" key="8">
    <source>
        <dbReference type="ARBA" id="ARBA00023239"/>
    </source>
</evidence>
<dbReference type="EMBL" id="FNQY01000012">
    <property type="protein sequence ID" value="SEA27652.1"/>
    <property type="molecule type" value="Genomic_DNA"/>
</dbReference>
<dbReference type="Proteomes" id="UP000199041">
    <property type="component" value="Unassembled WGS sequence"/>
</dbReference>